<dbReference type="GO" id="GO:0004673">
    <property type="term" value="F:protein histidine kinase activity"/>
    <property type="evidence" value="ECO:0007669"/>
    <property type="project" value="UniProtKB-EC"/>
</dbReference>
<comment type="catalytic activity">
    <reaction evidence="1">
        <text>ATP + protein L-histidine = ADP + protein N-phospho-L-histidine.</text>
        <dbReference type="EC" id="2.7.13.3"/>
    </reaction>
</comment>
<dbReference type="InterPro" id="IPR004358">
    <property type="entry name" value="Sig_transdc_His_kin-like_C"/>
</dbReference>
<dbReference type="PROSITE" id="PS50109">
    <property type="entry name" value="HIS_KIN"/>
    <property type="match status" value="1"/>
</dbReference>
<sequence length="127" mass="13450">MVECNAAQLNQVFMHLLTNAIDAIEASQAPSKGTITVKTSVMDDAWVHVSIHDNGIGISEQVQSRMFDPFFTTKPVGQGTGLGLAVSYRVMEQQGGQLECRSQLNKGAEFTVIVPVSAVGAEAANAA</sequence>
<dbReference type="AlphaFoldDB" id="A0A8J7Z3C6"/>
<dbReference type="PRINTS" id="PR00344">
    <property type="entry name" value="BCTRLSENSOR"/>
</dbReference>
<name>A0A8J7Z3C6_9CYAN</name>
<dbReference type="GO" id="GO:0000160">
    <property type="term" value="P:phosphorelay signal transduction system"/>
    <property type="evidence" value="ECO:0007669"/>
    <property type="project" value="UniProtKB-KW"/>
</dbReference>
<keyword evidence="7" id="KW-1185">Reference proteome</keyword>
<dbReference type="InterPro" id="IPR036890">
    <property type="entry name" value="HATPase_C_sf"/>
</dbReference>
<gene>
    <name evidence="6" type="ORF">GS601_20545</name>
</gene>
<dbReference type="EC" id="2.7.13.3" evidence="2"/>
<organism evidence="6 7">
    <name type="scientific">Myxacorys almedinensis A</name>
    <dbReference type="NCBI Taxonomy" id="2690445"/>
    <lineage>
        <taxon>Bacteria</taxon>
        <taxon>Bacillati</taxon>
        <taxon>Cyanobacteriota</taxon>
        <taxon>Cyanophyceae</taxon>
        <taxon>Leptolyngbyales</taxon>
        <taxon>Leptolyngbyaceae</taxon>
        <taxon>Myxacorys</taxon>
        <taxon>Myxacorys almedinensis</taxon>
    </lineage>
</organism>
<evidence type="ECO:0000313" key="7">
    <source>
        <dbReference type="Proteomes" id="UP000646053"/>
    </source>
</evidence>
<dbReference type="PANTHER" id="PTHR43065">
    <property type="entry name" value="SENSOR HISTIDINE KINASE"/>
    <property type="match status" value="1"/>
</dbReference>
<evidence type="ECO:0000256" key="2">
    <source>
        <dbReference type="ARBA" id="ARBA00012438"/>
    </source>
</evidence>
<proteinExistence type="predicted"/>
<dbReference type="InterPro" id="IPR005467">
    <property type="entry name" value="His_kinase_dom"/>
</dbReference>
<dbReference type="SMART" id="SM00387">
    <property type="entry name" value="HATPase_c"/>
    <property type="match status" value="1"/>
</dbReference>
<accession>A0A8J7Z3C6</accession>
<dbReference type="RefSeq" id="WP_162425175.1">
    <property type="nucleotide sequence ID" value="NZ_WVIE01000036.1"/>
</dbReference>
<dbReference type="SUPFAM" id="SSF55874">
    <property type="entry name" value="ATPase domain of HSP90 chaperone/DNA topoisomerase II/histidine kinase"/>
    <property type="match status" value="1"/>
</dbReference>
<dbReference type="Pfam" id="PF02518">
    <property type="entry name" value="HATPase_c"/>
    <property type="match status" value="1"/>
</dbReference>
<dbReference type="Proteomes" id="UP000646053">
    <property type="component" value="Unassembled WGS sequence"/>
</dbReference>
<evidence type="ECO:0000313" key="6">
    <source>
        <dbReference type="EMBL" id="NDJ19647.1"/>
    </source>
</evidence>
<dbReference type="EMBL" id="WVIE01000036">
    <property type="protein sequence ID" value="NDJ19647.1"/>
    <property type="molecule type" value="Genomic_DNA"/>
</dbReference>
<feature type="domain" description="Histidine kinase" evidence="5">
    <location>
        <begin position="1"/>
        <end position="118"/>
    </location>
</feature>
<comment type="caution">
    <text evidence="6">The sequence shown here is derived from an EMBL/GenBank/DDBJ whole genome shotgun (WGS) entry which is preliminary data.</text>
</comment>
<protein>
    <recommendedName>
        <fullName evidence="2">histidine kinase</fullName>
        <ecNumber evidence="2">2.7.13.3</ecNumber>
    </recommendedName>
</protein>
<evidence type="ECO:0000256" key="1">
    <source>
        <dbReference type="ARBA" id="ARBA00000085"/>
    </source>
</evidence>
<evidence type="ECO:0000256" key="4">
    <source>
        <dbReference type="ARBA" id="ARBA00023012"/>
    </source>
</evidence>
<keyword evidence="4" id="KW-0902">Two-component regulatory system</keyword>
<dbReference type="PANTHER" id="PTHR43065:SF50">
    <property type="entry name" value="HISTIDINE KINASE"/>
    <property type="match status" value="1"/>
</dbReference>
<evidence type="ECO:0000256" key="3">
    <source>
        <dbReference type="ARBA" id="ARBA00022777"/>
    </source>
</evidence>
<dbReference type="Gene3D" id="3.30.565.10">
    <property type="entry name" value="Histidine kinase-like ATPase, C-terminal domain"/>
    <property type="match status" value="1"/>
</dbReference>
<evidence type="ECO:0000259" key="5">
    <source>
        <dbReference type="PROSITE" id="PS50109"/>
    </source>
</evidence>
<keyword evidence="3" id="KW-0808">Transferase</keyword>
<dbReference type="InterPro" id="IPR003594">
    <property type="entry name" value="HATPase_dom"/>
</dbReference>
<keyword evidence="3" id="KW-0418">Kinase</keyword>
<reference evidence="6" key="1">
    <citation type="submission" date="2019-12" db="EMBL/GenBank/DDBJ databases">
        <title>High-Quality draft genome sequences of three cyanobacteria isolated from the limestone walls of the Old Cathedral of Coimbra.</title>
        <authorList>
            <person name="Tiago I."/>
            <person name="Soares F."/>
            <person name="Portugal A."/>
        </authorList>
    </citation>
    <scope>NUCLEOTIDE SEQUENCE</scope>
    <source>
        <strain evidence="6">A</strain>
    </source>
</reference>